<reference evidence="1 2" key="1">
    <citation type="submission" date="2020-03" db="EMBL/GenBank/DDBJ databases">
        <title>Genomic Encyclopedia of Type Strains, Phase IV (KMG-IV): sequencing the most valuable type-strain genomes for metagenomic binning, comparative biology and taxonomic classification.</title>
        <authorList>
            <person name="Goeker M."/>
        </authorList>
    </citation>
    <scope>NUCLEOTIDE SEQUENCE [LARGE SCALE GENOMIC DNA]</scope>
    <source>
        <strain evidence="1 2">DSM 27651</strain>
    </source>
</reference>
<gene>
    <name evidence="1" type="ORF">GGR88_002569</name>
</gene>
<accession>A0ABX0XPA2</accession>
<dbReference type="PROSITE" id="PS51257">
    <property type="entry name" value="PROKAR_LIPOPROTEIN"/>
    <property type="match status" value="1"/>
</dbReference>
<dbReference type="EMBL" id="JAATJE010000002">
    <property type="protein sequence ID" value="NJC35055.1"/>
    <property type="molecule type" value="Genomic_DNA"/>
</dbReference>
<evidence type="ECO:0000313" key="1">
    <source>
        <dbReference type="EMBL" id="NJC35055.1"/>
    </source>
</evidence>
<proteinExistence type="predicted"/>
<name>A0ABX0XPA2_9SPHN</name>
<sequence>MRPLIAIAALALASGCAKQPLTDAQQAARAERDARLDEDERDALAGLTPGQPQACIPINQSRSTTFIGDRTILYRVNQNLIYRNDPPNGCPGLRRGMTIITRTPGTQLCRGDIVRVADLVAGIKAGGCGLGDFVPYRRDAAD</sequence>
<dbReference type="RefSeq" id="WP_167955579.1">
    <property type="nucleotide sequence ID" value="NZ_JAATJE010000002.1"/>
</dbReference>
<evidence type="ECO:0008006" key="3">
    <source>
        <dbReference type="Google" id="ProtNLM"/>
    </source>
</evidence>
<dbReference type="Proteomes" id="UP000734218">
    <property type="component" value="Unassembled WGS sequence"/>
</dbReference>
<organism evidence="1 2">
    <name type="scientific">Sphingomonas jejuensis</name>
    <dbReference type="NCBI Taxonomy" id="904715"/>
    <lineage>
        <taxon>Bacteria</taxon>
        <taxon>Pseudomonadati</taxon>
        <taxon>Pseudomonadota</taxon>
        <taxon>Alphaproteobacteria</taxon>
        <taxon>Sphingomonadales</taxon>
        <taxon>Sphingomonadaceae</taxon>
        <taxon>Sphingomonas</taxon>
    </lineage>
</organism>
<protein>
    <recommendedName>
        <fullName evidence="3">Lipoprotein</fullName>
    </recommendedName>
</protein>
<comment type="caution">
    <text evidence="1">The sequence shown here is derived from an EMBL/GenBank/DDBJ whole genome shotgun (WGS) entry which is preliminary data.</text>
</comment>
<keyword evidence="2" id="KW-1185">Reference proteome</keyword>
<evidence type="ECO:0000313" key="2">
    <source>
        <dbReference type="Proteomes" id="UP000734218"/>
    </source>
</evidence>